<keyword evidence="4" id="KW-1185">Reference proteome</keyword>
<evidence type="ECO:0000313" key="3">
    <source>
        <dbReference type="EMBL" id="KAG5554492.1"/>
    </source>
</evidence>
<keyword evidence="2" id="KW-1133">Transmembrane helix</keyword>
<protein>
    <submittedName>
        <fullName evidence="3">Uncharacterized protein</fullName>
    </submittedName>
</protein>
<keyword evidence="2" id="KW-0472">Membrane</keyword>
<gene>
    <name evidence="3" type="ORF">RHGRI_012138</name>
</gene>
<dbReference type="AlphaFoldDB" id="A0AAV6KPY2"/>
<organism evidence="3 4">
    <name type="scientific">Rhododendron griersonianum</name>
    <dbReference type="NCBI Taxonomy" id="479676"/>
    <lineage>
        <taxon>Eukaryota</taxon>
        <taxon>Viridiplantae</taxon>
        <taxon>Streptophyta</taxon>
        <taxon>Embryophyta</taxon>
        <taxon>Tracheophyta</taxon>
        <taxon>Spermatophyta</taxon>
        <taxon>Magnoliopsida</taxon>
        <taxon>eudicotyledons</taxon>
        <taxon>Gunneridae</taxon>
        <taxon>Pentapetalae</taxon>
        <taxon>asterids</taxon>
        <taxon>Ericales</taxon>
        <taxon>Ericaceae</taxon>
        <taxon>Ericoideae</taxon>
        <taxon>Rhodoreae</taxon>
        <taxon>Rhododendron</taxon>
    </lineage>
</organism>
<dbReference type="EMBL" id="JACTNZ010000004">
    <property type="protein sequence ID" value="KAG5554492.1"/>
    <property type="molecule type" value="Genomic_DNA"/>
</dbReference>
<reference evidence="3" key="1">
    <citation type="submission" date="2020-08" db="EMBL/GenBank/DDBJ databases">
        <title>Plant Genome Project.</title>
        <authorList>
            <person name="Zhang R.-G."/>
        </authorList>
    </citation>
    <scope>NUCLEOTIDE SEQUENCE</scope>
    <source>
        <strain evidence="3">WSP0</strain>
        <tissue evidence="3">Leaf</tissue>
    </source>
</reference>
<proteinExistence type="predicted"/>
<feature type="coiled-coil region" evidence="1">
    <location>
        <begin position="9"/>
        <end position="39"/>
    </location>
</feature>
<comment type="caution">
    <text evidence="3">The sequence shown here is derived from an EMBL/GenBank/DDBJ whole genome shotgun (WGS) entry which is preliminary data.</text>
</comment>
<name>A0AAV6KPY2_9ERIC</name>
<sequence>MVTSKNKKKKSKRVDFETVKEQLEEVEEMILQLAEVKSHRTRKIEVGPLQMDGKRSPRWRKGSLCEGSDIQVMLMAMLAKRHAIGLYIFMSNEFITFSNALRNVALPIRSFRLPFLLLLKVWLRALCSHIPDTILLVELISSKSSGTGNLLSQKFIIVGYFQ</sequence>
<evidence type="ECO:0000313" key="4">
    <source>
        <dbReference type="Proteomes" id="UP000823749"/>
    </source>
</evidence>
<keyword evidence="2" id="KW-0812">Transmembrane</keyword>
<keyword evidence="1" id="KW-0175">Coiled coil</keyword>
<evidence type="ECO:0000256" key="2">
    <source>
        <dbReference type="SAM" id="Phobius"/>
    </source>
</evidence>
<accession>A0AAV6KPY2</accession>
<feature type="transmembrane region" description="Helical" evidence="2">
    <location>
        <begin position="83"/>
        <end position="101"/>
    </location>
</feature>
<dbReference type="Proteomes" id="UP000823749">
    <property type="component" value="Chromosome 4"/>
</dbReference>
<evidence type="ECO:0000256" key="1">
    <source>
        <dbReference type="SAM" id="Coils"/>
    </source>
</evidence>